<gene>
    <name evidence="1" type="ORF">QQS21_002494</name>
</gene>
<proteinExistence type="predicted"/>
<sequence>MTICTPEALHSNASPGSTQYVYIRAFCLPARIFVVNKVAPALVTTRIQEENGNDPVSKLDNLRSDRHFLAMTSSVNEDKAKEPQRLYQARSLIHLLLNPRVISRPSANHDKDKNRRKANGFFDNLKIRNTAGITMDQGLQQRICPIDVWLPMEATIQSASRRAGIRASDVAAIVKE</sequence>
<reference evidence="1" key="1">
    <citation type="submission" date="2023-06" db="EMBL/GenBank/DDBJ databases">
        <title>Conoideocrella luteorostrata (Hypocreales: Clavicipitaceae), a potential biocontrol fungus for elongate hemlock scale in United States Christmas tree production areas.</title>
        <authorList>
            <person name="Barrett H."/>
            <person name="Lovett B."/>
            <person name="Macias A.M."/>
            <person name="Stajich J.E."/>
            <person name="Kasson M.T."/>
        </authorList>
    </citation>
    <scope>NUCLEOTIDE SEQUENCE</scope>
    <source>
        <strain evidence="1">ARSEF 14590</strain>
    </source>
</reference>
<protein>
    <submittedName>
        <fullName evidence="1">Uncharacterized protein</fullName>
    </submittedName>
</protein>
<dbReference type="AlphaFoldDB" id="A0AAJ0CVY1"/>
<dbReference type="Proteomes" id="UP001251528">
    <property type="component" value="Unassembled WGS sequence"/>
</dbReference>
<organism evidence="1 2">
    <name type="scientific">Conoideocrella luteorostrata</name>
    <dbReference type="NCBI Taxonomy" id="1105319"/>
    <lineage>
        <taxon>Eukaryota</taxon>
        <taxon>Fungi</taxon>
        <taxon>Dikarya</taxon>
        <taxon>Ascomycota</taxon>
        <taxon>Pezizomycotina</taxon>
        <taxon>Sordariomycetes</taxon>
        <taxon>Hypocreomycetidae</taxon>
        <taxon>Hypocreales</taxon>
        <taxon>Clavicipitaceae</taxon>
        <taxon>Conoideocrella</taxon>
    </lineage>
</organism>
<accession>A0AAJ0CVY1</accession>
<evidence type="ECO:0000313" key="1">
    <source>
        <dbReference type="EMBL" id="KAK2608918.1"/>
    </source>
</evidence>
<evidence type="ECO:0000313" key="2">
    <source>
        <dbReference type="Proteomes" id="UP001251528"/>
    </source>
</evidence>
<keyword evidence="2" id="KW-1185">Reference proteome</keyword>
<dbReference type="EMBL" id="JASWJB010000030">
    <property type="protein sequence ID" value="KAK2608918.1"/>
    <property type="molecule type" value="Genomic_DNA"/>
</dbReference>
<name>A0AAJ0CVY1_9HYPO</name>
<comment type="caution">
    <text evidence="1">The sequence shown here is derived from an EMBL/GenBank/DDBJ whole genome shotgun (WGS) entry which is preliminary data.</text>
</comment>